<dbReference type="STRING" id="227084.SAMN05421855_10876"/>
<accession>A0A1G7J4Y0</accession>
<organism evidence="1 2">
    <name type="scientific">Ulvibacter litoralis</name>
    <dbReference type="NCBI Taxonomy" id="227084"/>
    <lineage>
        <taxon>Bacteria</taxon>
        <taxon>Pseudomonadati</taxon>
        <taxon>Bacteroidota</taxon>
        <taxon>Flavobacteriia</taxon>
        <taxon>Flavobacteriales</taxon>
        <taxon>Flavobacteriaceae</taxon>
        <taxon>Ulvibacter</taxon>
    </lineage>
</organism>
<sequence>MLVLLEKLNPKERAVFILKKFSIGAFQIRITINNKVFIDYSINLDSVWNRHQFQLNFGLHANKKLQKEWKQFGEENFVYEILSTLKQDTETAKRVNYDKEAKELALMIIEDIQPYGENGYM</sequence>
<proteinExistence type="predicted"/>
<protein>
    <recommendedName>
        <fullName evidence="3">GIY-YIG nuclease family protein</fullName>
    </recommendedName>
</protein>
<dbReference type="EMBL" id="FNBA01000008">
    <property type="protein sequence ID" value="SDF19579.1"/>
    <property type="molecule type" value="Genomic_DNA"/>
</dbReference>
<dbReference type="SUPFAM" id="SSF82771">
    <property type="entry name" value="GIY-YIG endonuclease"/>
    <property type="match status" value="1"/>
</dbReference>
<dbReference type="InterPro" id="IPR035901">
    <property type="entry name" value="GIY-YIG_endonuc_sf"/>
</dbReference>
<reference evidence="1 2" key="1">
    <citation type="submission" date="2016-10" db="EMBL/GenBank/DDBJ databases">
        <authorList>
            <person name="de Groot N.N."/>
        </authorList>
    </citation>
    <scope>NUCLEOTIDE SEQUENCE [LARGE SCALE GENOMIC DNA]</scope>
    <source>
        <strain evidence="1 2">DSM 16195</strain>
    </source>
</reference>
<name>A0A1G7J4Y0_9FLAO</name>
<evidence type="ECO:0008006" key="3">
    <source>
        <dbReference type="Google" id="ProtNLM"/>
    </source>
</evidence>
<dbReference type="AlphaFoldDB" id="A0A1G7J4Y0"/>
<evidence type="ECO:0000313" key="2">
    <source>
        <dbReference type="Proteomes" id="UP000199321"/>
    </source>
</evidence>
<dbReference type="Gene3D" id="3.40.1440.10">
    <property type="entry name" value="GIY-YIG endonuclease"/>
    <property type="match status" value="1"/>
</dbReference>
<dbReference type="Proteomes" id="UP000199321">
    <property type="component" value="Unassembled WGS sequence"/>
</dbReference>
<keyword evidence="2" id="KW-1185">Reference proteome</keyword>
<dbReference type="CDD" id="cd10451">
    <property type="entry name" value="GIY-YIG_LuxR_like"/>
    <property type="match status" value="1"/>
</dbReference>
<gene>
    <name evidence="1" type="ORF">SAMN05421855_10876</name>
</gene>
<evidence type="ECO:0000313" key="1">
    <source>
        <dbReference type="EMBL" id="SDF19579.1"/>
    </source>
</evidence>